<gene>
    <name evidence="2" type="ORF">J0M35_11605</name>
</gene>
<accession>A0A8J7PLT0</accession>
<dbReference type="PROSITE" id="PS51257">
    <property type="entry name" value="PROKAR_LIPOPROTEIN"/>
    <property type="match status" value="1"/>
</dbReference>
<comment type="caution">
    <text evidence="2">The sequence shown here is derived from an EMBL/GenBank/DDBJ whole genome shotgun (WGS) entry which is preliminary data.</text>
</comment>
<reference evidence="2" key="1">
    <citation type="submission" date="2021-02" db="EMBL/GenBank/DDBJ databases">
        <title>Genome-Resolved Metagenomics of a Microbial Community Performing Photosynthetic Biological Nutrient Removal.</title>
        <authorList>
            <person name="Mcdaniel E.A."/>
        </authorList>
    </citation>
    <scope>NUCLEOTIDE SEQUENCE</scope>
    <source>
        <strain evidence="2">UWPOB_OBS1</strain>
    </source>
</reference>
<sequence length="171" mass="18808">MRSERRLKFCLIALSTLPLVMFGCKSGEVSYSSGNMKHTSSVKEAGVPEDLKTLIYPGATTSGVQTAQEEGKDSADYSKYMQLVSTDSVEKVAQWYEQTLKNEGWNIEKNEQMSKTISLEGRMKESEISVTMVDDSGSTNIIVSKSASSGAIPDEESIENYKPNKEVTPTD</sequence>
<name>A0A8J7PLT0_9BACT</name>
<dbReference type="Proteomes" id="UP000664277">
    <property type="component" value="Unassembled WGS sequence"/>
</dbReference>
<organism evidence="2 3">
    <name type="scientific">Candidatus Obscuribacter phosphatis</name>
    <dbReference type="NCBI Taxonomy" id="1906157"/>
    <lineage>
        <taxon>Bacteria</taxon>
        <taxon>Bacillati</taxon>
        <taxon>Candidatus Melainabacteria</taxon>
        <taxon>Candidatus Obscuribacterales</taxon>
        <taxon>Candidatus Obscuribacteraceae</taxon>
        <taxon>Candidatus Obscuribacter</taxon>
    </lineage>
</organism>
<dbReference type="AlphaFoldDB" id="A0A8J7PLT0"/>
<dbReference type="EMBL" id="JAFLCK010000015">
    <property type="protein sequence ID" value="MBN8661005.1"/>
    <property type="molecule type" value="Genomic_DNA"/>
</dbReference>
<feature type="region of interest" description="Disordered" evidence="1">
    <location>
        <begin position="144"/>
        <end position="171"/>
    </location>
</feature>
<protein>
    <submittedName>
        <fullName evidence="2">Uncharacterized protein</fullName>
    </submittedName>
</protein>
<evidence type="ECO:0000313" key="3">
    <source>
        <dbReference type="Proteomes" id="UP000664277"/>
    </source>
</evidence>
<evidence type="ECO:0000256" key="1">
    <source>
        <dbReference type="SAM" id="MobiDB-lite"/>
    </source>
</evidence>
<proteinExistence type="predicted"/>
<evidence type="ECO:0000313" key="2">
    <source>
        <dbReference type="EMBL" id="MBN8661005.1"/>
    </source>
</evidence>